<dbReference type="Proteomes" id="UP000031575">
    <property type="component" value="Unassembled WGS sequence"/>
</dbReference>
<dbReference type="HOGENOM" id="CLU_794945_0_0_1"/>
<feature type="region of interest" description="Disordered" evidence="1">
    <location>
        <begin position="36"/>
        <end position="62"/>
    </location>
</feature>
<dbReference type="VEuPathDB" id="FungiDB:SPBR_07495"/>
<proteinExistence type="predicted"/>
<evidence type="ECO:0000313" key="2">
    <source>
        <dbReference type="EMBL" id="KIH89693.1"/>
    </source>
</evidence>
<dbReference type="RefSeq" id="XP_040617703.1">
    <property type="nucleotide sequence ID" value="XM_040765749.1"/>
</dbReference>
<feature type="compositionally biased region" description="Low complexity" evidence="1">
    <location>
        <begin position="42"/>
        <end position="53"/>
    </location>
</feature>
<gene>
    <name evidence="2" type="ORF">SPBR_07495</name>
</gene>
<dbReference type="OrthoDB" id="3000060at2759"/>
<dbReference type="AlphaFoldDB" id="A0A0C2FF21"/>
<reference evidence="2 3" key="1">
    <citation type="journal article" date="2014" name="BMC Genomics">
        <title>Comparative genomics of the major fungal agents of human and animal Sporotrichosis: Sporothrix schenckii and Sporothrix brasiliensis.</title>
        <authorList>
            <person name="Teixeira M.M."/>
            <person name="de Almeida L.G."/>
            <person name="Kubitschek-Barreira P."/>
            <person name="Alves F.L."/>
            <person name="Kioshima E.S."/>
            <person name="Abadio A.K."/>
            <person name="Fernandes L."/>
            <person name="Derengowski L.S."/>
            <person name="Ferreira K.S."/>
            <person name="Souza R.C."/>
            <person name="Ruiz J.C."/>
            <person name="de Andrade N.C."/>
            <person name="Paes H.C."/>
            <person name="Nicola A.M."/>
            <person name="Albuquerque P."/>
            <person name="Gerber A.L."/>
            <person name="Martins V.P."/>
            <person name="Peconick L.D."/>
            <person name="Neto A.V."/>
            <person name="Chaucanez C.B."/>
            <person name="Silva P.A."/>
            <person name="Cunha O.L."/>
            <person name="de Oliveira F.F."/>
            <person name="dos Santos T.C."/>
            <person name="Barros A.L."/>
            <person name="Soares M.A."/>
            <person name="de Oliveira L.M."/>
            <person name="Marini M.M."/>
            <person name="Villalobos-Duno H."/>
            <person name="Cunha M.M."/>
            <person name="de Hoog S."/>
            <person name="da Silveira J.F."/>
            <person name="Henrissat B."/>
            <person name="Nino-Vega G.A."/>
            <person name="Cisalpino P.S."/>
            <person name="Mora-Montes H.M."/>
            <person name="Almeida S.R."/>
            <person name="Stajich J.E."/>
            <person name="Lopes-Bezerra L.M."/>
            <person name="Vasconcelos A.T."/>
            <person name="Felipe M.S."/>
        </authorList>
    </citation>
    <scope>NUCLEOTIDE SEQUENCE [LARGE SCALE GENOMIC DNA]</scope>
    <source>
        <strain evidence="2 3">5110</strain>
    </source>
</reference>
<protein>
    <submittedName>
        <fullName evidence="2">Uncharacterized protein</fullName>
    </submittedName>
</protein>
<keyword evidence="3" id="KW-1185">Reference proteome</keyword>
<dbReference type="EMBL" id="AWTV01000009">
    <property type="protein sequence ID" value="KIH89693.1"/>
    <property type="molecule type" value="Genomic_DNA"/>
</dbReference>
<organism evidence="2 3">
    <name type="scientific">Sporothrix brasiliensis 5110</name>
    <dbReference type="NCBI Taxonomy" id="1398154"/>
    <lineage>
        <taxon>Eukaryota</taxon>
        <taxon>Fungi</taxon>
        <taxon>Dikarya</taxon>
        <taxon>Ascomycota</taxon>
        <taxon>Pezizomycotina</taxon>
        <taxon>Sordariomycetes</taxon>
        <taxon>Sordariomycetidae</taxon>
        <taxon>Ophiostomatales</taxon>
        <taxon>Ophiostomataceae</taxon>
        <taxon>Sporothrix</taxon>
    </lineage>
</organism>
<name>A0A0C2FF21_9PEZI</name>
<accession>A0A0C2FF21</accession>
<dbReference type="GeneID" id="63680670"/>
<evidence type="ECO:0000256" key="1">
    <source>
        <dbReference type="SAM" id="MobiDB-lite"/>
    </source>
</evidence>
<evidence type="ECO:0000313" key="3">
    <source>
        <dbReference type="Proteomes" id="UP000031575"/>
    </source>
</evidence>
<comment type="caution">
    <text evidence="2">The sequence shown here is derived from an EMBL/GenBank/DDBJ whole genome shotgun (WGS) entry which is preliminary data.</text>
</comment>
<sequence length="349" mass="39123">MAAVDLAGYRDRWNQLVTYSYTGSVADKANLDSSPLNPNFEGTTHATAAGDTGSRTHRSSSHSCTDVHDVNDMFVGPFLDCLRNNRIEPMVRLWQQTCPGDKLGGYGPLLHGFMGRCVRTNSLTPFQNEEDADKDTSIFYWNLTSILQYRWTMAMLAQDILASMGLAPPGRASCLFWDRRTWEKETPRAFGVTESDFEDRHTAVWHVFNQERSPQEQNLIALIEPAPEQGPTFYRFIFYITAGIVEALYRNPTGESDIEIQDRMESMGQAAAAEMDSIGEVIPTEMSCMYRSRGTVTSKSPLASKRHQDLTVGLRNFEAKVIVPVNDAATVLLDEVVAVYQRRDVVADI</sequence>